<name>A0A9X0VAQ7_BACTU</name>
<dbReference type="AlphaFoldDB" id="A0A9X0VAQ7"/>
<evidence type="ECO:0000313" key="1">
    <source>
        <dbReference type="EMBL" id="OFC93147.1"/>
    </source>
</evidence>
<reference evidence="1 2" key="1">
    <citation type="submission" date="2016-04" db="EMBL/GenBank/DDBJ databases">
        <title>Bacillus thuringiensis and Bacillus weihenstephanensis as novel biocontrol agents of wilt causing Verticillium species.</title>
        <authorList>
            <person name="Hollensteiner J."/>
            <person name="Wemheuer F."/>
            <person name="Harting R."/>
            <person name="Kolarzyk A."/>
            <person name="Diaz-Valerio S."/>
            <person name="Poehlein A."/>
            <person name="Brzuszkiewicz E."/>
            <person name="Nesemann K."/>
            <person name="Braus-Stromeyer S."/>
            <person name="Braus G."/>
            <person name="Daniel R."/>
            <person name="Liesegang H."/>
        </authorList>
    </citation>
    <scope>NUCLEOTIDE SEQUENCE [LARGE SCALE GENOMIC DNA]</scope>
    <source>
        <strain evidence="1 2">GOE4</strain>
    </source>
</reference>
<dbReference type="RefSeq" id="WP_000418198.1">
    <property type="nucleotide sequence ID" value="NZ_JAMXJR010000001.1"/>
</dbReference>
<organism evidence="1 2">
    <name type="scientific">Bacillus thuringiensis</name>
    <dbReference type="NCBI Taxonomy" id="1428"/>
    <lineage>
        <taxon>Bacteria</taxon>
        <taxon>Bacillati</taxon>
        <taxon>Bacillota</taxon>
        <taxon>Bacilli</taxon>
        <taxon>Bacillales</taxon>
        <taxon>Bacillaceae</taxon>
        <taxon>Bacillus</taxon>
        <taxon>Bacillus cereus group</taxon>
    </lineage>
</organism>
<dbReference type="Proteomes" id="UP000175994">
    <property type="component" value="Unassembled WGS sequence"/>
</dbReference>
<protein>
    <submittedName>
        <fullName evidence="1">Uncharacterized protein</fullName>
    </submittedName>
</protein>
<proteinExistence type="predicted"/>
<accession>A0A9X0VAQ7</accession>
<gene>
    <name evidence="1" type="ORF">BTGOE4_21420</name>
</gene>
<sequence>MELELLNDLTAELKTRVLSDAVTWELINDIVLDHLERMTDKTKMNEMGIGMYGVKWEDVNLKPYAALDNVIGVNDAHLISGLSPGHIKNLCAAGAIESKKVGNTWILDNERFRVWFECSQLNETNSTQPKYCKG</sequence>
<evidence type="ECO:0000313" key="2">
    <source>
        <dbReference type="Proteomes" id="UP000175994"/>
    </source>
</evidence>
<dbReference type="EMBL" id="LXLI01000019">
    <property type="protein sequence ID" value="OFC93147.1"/>
    <property type="molecule type" value="Genomic_DNA"/>
</dbReference>
<comment type="caution">
    <text evidence="1">The sequence shown here is derived from an EMBL/GenBank/DDBJ whole genome shotgun (WGS) entry which is preliminary data.</text>
</comment>